<dbReference type="Pfam" id="PF00282">
    <property type="entry name" value="Pyridoxal_deC"/>
    <property type="match status" value="1"/>
</dbReference>
<dbReference type="Gene3D" id="3.90.1150.10">
    <property type="entry name" value="Aspartate Aminotransferase, domain 1"/>
    <property type="match status" value="1"/>
</dbReference>
<dbReference type="GO" id="GO:0006548">
    <property type="term" value="P:L-histidine catabolic process"/>
    <property type="evidence" value="ECO:0007669"/>
    <property type="project" value="TreeGrafter"/>
</dbReference>
<protein>
    <recommendedName>
        <fullName evidence="9">Histidine decarboxylase</fullName>
        <ecNumber evidence="4">4.1.1.22</ecNumber>
    </recommendedName>
</protein>
<dbReference type="OrthoDB" id="639767at2759"/>
<dbReference type="PANTHER" id="PTHR11999:SF68">
    <property type="entry name" value="HISTIDINE DECARBOXYLASE"/>
    <property type="match status" value="1"/>
</dbReference>
<keyword evidence="7 10" id="KW-0663">Pyridoxal phosphate</keyword>
<keyword evidence="5" id="KW-0127">Catecholamine biosynthesis</keyword>
<dbReference type="PROSITE" id="PS00392">
    <property type="entry name" value="DDC_GAD_HDC_YDC"/>
    <property type="match status" value="1"/>
</dbReference>
<dbReference type="InterPro" id="IPR021115">
    <property type="entry name" value="Pyridoxal-P_BS"/>
</dbReference>
<feature type="region of interest" description="Disordered" evidence="11">
    <location>
        <begin position="324"/>
        <end position="373"/>
    </location>
</feature>
<evidence type="ECO:0000256" key="11">
    <source>
        <dbReference type="SAM" id="MobiDB-lite"/>
    </source>
</evidence>
<dbReference type="GO" id="GO:0030170">
    <property type="term" value="F:pyridoxal phosphate binding"/>
    <property type="evidence" value="ECO:0007669"/>
    <property type="project" value="InterPro"/>
</dbReference>
<sequence>MWFHVDAAYAGTAFICPEFRHWLSGVAFADSIAFNPSKWMMVHFDCTAMWVKNSECLHRTFNVDPLYLQHENSGLAIDYMHWQIPLSKRFRALKLWFVIRCFGIKGLQKHIRGGVQLASKFELLVLNDKRFEIPAARHLGLVVFRLRGENHLTERLLKRLNSKGRIHCVPASLKGKYVIRFTVTSQYTTVSDITRDWAEIKATATEIINDDKTDSTYNKSKVSLAETRNWNNNFGASLLLANSPMSPKVVNGSFAALFDNGDDWSRKILRSEMKDSSSMRRRIRGILMSGKQFSLDSRMDLVQGMVPTAPKKAIMSGPIKNLLEETSENKNTESDEKEKNGEPKNPKSRIFRLPQHETNLTPLIEGNNADLVD</sequence>
<evidence type="ECO:0000256" key="2">
    <source>
        <dbReference type="ARBA" id="ARBA00009533"/>
    </source>
</evidence>
<dbReference type="InterPro" id="IPR002129">
    <property type="entry name" value="PyrdxlP-dep_de-COase"/>
</dbReference>
<evidence type="ECO:0000313" key="12">
    <source>
        <dbReference type="EMBL" id="MBW14880.1"/>
    </source>
</evidence>
<organism evidence="12">
    <name type="scientific">Melanaphis sacchari</name>
    <dbReference type="NCBI Taxonomy" id="742174"/>
    <lineage>
        <taxon>Eukaryota</taxon>
        <taxon>Metazoa</taxon>
        <taxon>Ecdysozoa</taxon>
        <taxon>Arthropoda</taxon>
        <taxon>Hexapoda</taxon>
        <taxon>Insecta</taxon>
        <taxon>Pterygota</taxon>
        <taxon>Neoptera</taxon>
        <taxon>Paraneoptera</taxon>
        <taxon>Hemiptera</taxon>
        <taxon>Sternorrhyncha</taxon>
        <taxon>Aphidomorpha</taxon>
        <taxon>Aphidoidea</taxon>
        <taxon>Aphididae</taxon>
        <taxon>Aphidini</taxon>
        <taxon>Melanaphis</taxon>
    </lineage>
</organism>
<dbReference type="GO" id="GO:0005737">
    <property type="term" value="C:cytoplasm"/>
    <property type="evidence" value="ECO:0007669"/>
    <property type="project" value="TreeGrafter"/>
</dbReference>
<comment type="subunit">
    <text evidence="3">Homodimer.</text>
</comment>
<dbReference type="GO" id="GO:0004398">
    <property type="term" value="F:histidine decarboxylase activity"/>
    <property type="evidence" value="ECO:0007669"/>
    <property type="project" value="UniProtKB-EC"/>
</dbReference>
<evidence type="ECO:0000256" key="10">
    <source>
        <dbReference type="RuleBase" id="RU000382"/>
    </source>
</evidence>
<comment type="cofactor">
    <cofactor evidence="1 10">
        <name>pyridoxal 5'-phosphate</name>
        <dbReference type="ChEBI" id="CHEBI:597326"/>
    </cofactor>
</comment>
<dbReference type="GO" id="GO:0001694">
    <property type="term" value="P:histamine biosynthetic process"/>
    <property type="evidence" value="ECO:0007669"/>
    <property type="project" value="TreeGrafter"/>
</dbReference>
<gene>
    <name evidence="12" type="primary">Hdc_0</name>
</gene>
<evidence type="ECO:0000256" key="4">
    <source>
        <dbReference type="ARBA" id="ARBA00012320"/>
    </source>
</evidence>
<dbReference type="InterPro" id="IPR010977">
    <property type="entry name" value="Aromatic_deC"/>
</dbReference>
<evidence type="ECO:0000256" key="5">
    <source>
        <dbReference type="ARBA" id="ARBA00022584"/>
    </source>
</evidence>
<dbReference type="PANTHER" id="PTHR11999">
    <property type="entry name" value="GROUP II PYRIDOXAL-5-PHOSPHATE DECARBOXYLASE"/>
    <property type="match status" value="1"/>
</dbReference>
<evidence type="ECO:0000256" key="1">
    <source>
        <dbReference type="ARBA" id="ARBA00001933"/>
    </source>
</evidence>
<comment type="similarity">
    <text evidence="2 10">Belongs to the group II decarboxylase family.</text>
</comment>
<dbReference type="FunFam" id="3.90.1150.10:FF:000018">
    <property type="entry name" value="Histidine decarboxylase"/>
    <property type="match status" value="1"/>
</dbReference>
<dbReference type="PRINTS" id="PR00800">
    <property type="entry name" value="YHDCRBOXLASE"/>
</dbReference>
<dbReference type="EMBL" id="GFXV01003075">
    <property type="protein sequence ID" value="MBW14880.1"/>
    <property type="molecule type" value="Transcribed_RNA"/>
</dbReference>
<accession>A0A2H8TLJ6</accession>
<dbReference type="SUPFAM" id="SSF53383">
    <property type="entry name" value="PLP-dependent transferases"/>
    <property type="match status" value="1"/>
</dbReference>
<dbReference type="InterPro" id="IPR015422">
    <property type="entry name" value="PyrdxlP-dep_Trfase_small"/>
</dbReference>
<reference evidence="12" key="1">
    <citation type="submission" date="2017-10" db="EMBL/GenBank/DDBJ databases">
        <title>Transcriptome Assembly of Sugarcane Aphid Adults.</title>
        <authorList>
            <person name="Scully E.D."/>
            <person name="Palmer N.A."/>
            <person name="Geib S.M."/>
            <person name="Sarath G."/>
            <person name="Sattler S.E."/>
        </authorList>
    </citation>
    <scope>NUCLEOTIDE SEQUENCE</scope>
    <source>
        <tissue evidence="12">Whole body</tissue>
    </source>
</reference>
<evidence type="ECO:0000256" key="7">
    <source>
        <dbReference type="ARBA" id="ARBA00022898"/>
    </source>
</evidence>
<name>A0A2H8TLJ6_9HEMI</name>
<evidence type="ECO:0000256" key="6">
    <source>
        <dbReference type="ARBA" id="ARBA00022793"/>
    </source>
</evidence>
<keyword evidence="6" id="KW-0210">Decarboxylase</keyword>
<dbReference type="EC" id="4.1.1.22" evidence="4"/>
<dbReference type="InterPro" id="IPR015424">
    <property type="entry name" value="PyrdxlP-dep_Trfase"/>
</dbReference>
<proteinExistence type="inferred from homology"/>
<evidence type="ECO:0000256" key="9">
    <source>
        <dbReference type="ARBA" id="ARBA00039946"/>
    </source>
</evidence>
<keyword evidence="8 10" id="KW-0456">Lyase</keyword>
<feature type="compositionally biased region" description="Basic and acidic residues" evidence="11">
    <location>
        <begin position="327"/>
        <end position="345"/>
    </location>
</feature>
<dbReference type="Gene3D" id="3.40.640.10">
    <property type="entry name" value="Type I PLP-dependent aspartate aminotransferase-like (Major domain)"/>
    <property type="match status" value="1"/>
</dbReference>
<evidence type="ECO:0000256" key="8">
    <source>
        <dbReference type="ARBA" id="ARBA00023239"/>
    </source>
</evidence>
<dbReference type="AlphaFoldDB" id="A0A2H8TLJ6"/>
<dbReference type="InterPro" id="IPR015421">
    <property type="entry name" value="PyrdxlP-dep_Trfase_major"/>
</dbReference>
<evidence type="ECO:0000256" key="3">
    <source>
        <dbReference type="ARBA" id="ARBA00011738"/>
    </source>
</evidence>
<dbReference type="GO" id="GO:0042423">
    <property type="term" value="P:catecholamine biosynthetic process"/>
    <property type="evidence" value="ECO:0007669"/>
    <property type="project" value="UniProtKB-KW"/>
</dbReference>